<evidence type="ECO:0000256" key="9">
    <source>
        <dbReference type="RuleBase" id="RU363032"/>
    </source>
</evidence>
<dbReference type="GO" id="GO:0055085">
    <property type="term" value="P:transmembrane transport"/>
    <property type="evidence" value="ECO:0007669"/>
    <property type="project" value="InterPro"/>
</dbReference>
<dbReference type="InterPro" id="IPR035906">
    <property type="entry name" value="MetI-like_sf"/>
</dbReference>
<sequence length="359" mass="39757">MQALYNDIKQLWRQKIAFRVALCYLAGFTLLAVLLPWLPLRYMPNDINLDKVYAAPCMGGSNSNWFGTDALGRDVFANTLFGARTAILISFPVASFTALLGLVLGTTAGFFGDSGFKTKRVHVIVSVIAAVFLVYLGLYVPIKARVLLPSNTSLIYYSVASLILVFVVLWGLARLLWVRFAWFHKPIALPVDQIILRIIETLTSVPRLIFILVLASFLPPTVPMLAILLALTYWTGIARLARAEMLKIKNLPYFESARSIGVTQSAMVFRHALPNMLGPLLISFTFALASLLTFESTLSFLGIGIPNTLPSWGRTIAGIRHNAAAWWLLAFPGTFLLATVMALQVTNYYILAIIQARKK</sequence>
<dbReference type="InterPro" id="IPR050366">
    <property type="entry name" value="BP-dependent_transpt_permease"/>
</dbReference>
<proteinExistence type="inferred from homology"/>
<evidence type="ECO:0000313" key="11">
    <source>
        <dbReference type="EMBL" id="TXK26898.1"/>
    </source>
</evidence>
<dbReference type="EMBL" id="VRTY01000122">
    <property type="protein sequence ID" value="TXK26898.1"/>
    <property type="molecule type" value="Genomic_DNA"/>
</dbReference>
<keyword evidence="8 9" id="KW-0472">Membrane</keyword>
<comment type="similarity">
    <text evidence="9">Belongs to the binding-protein-dependent transport system permease family.</text>
</comment>
<evidence type="ECO:0000256" key="8">
    <source>
        <dbReference type="ARBA" id="ARBA00023136"/>
    </source>
</evidence>
<feature type="transmembrane region" description="Helical" evidence="9">
    <location>
        <begin position="154"/>
        <end position="173"/>
    </location>
</feature>
<feature type="transmembrane region" description="Helical" evidence="9">
    <location>
        <begin position="16"/>
        <end position="38"/>
    </location>
</feature>
<evidence type="ECO:0000256" key="7">
    <source>
        <dbReference type="ARBA" id="ARBA00022989"/>
    </source>
</evidence>
<name>A0A5C8J056_9BACT</name>
<keyword evidence="4 9" id="KW-0812">Transmembrane</keyword>
<evidence type="ECO:0000259" key="10">
    <source>
        <dbReference type="PROSITE" id="PS50928"/>
    </source>
</evidence>
<dbReference type="AlphaFoldDB" id="A0A5C8J056"/>
<dbReference type="Gene3D" id="1.10.3720.10">
    <property type="entry name" value="MetI-like"/>
    <property type="match status" value="1"/>
</dbReference>
<comment type="subcellular location">
    <subcellularLocation>
        <location evidence="1 9">Cell membrane</location>
        <topology evidence="1 9">Multi-pass membrane protein</topology>
    </subcellularLocation>
</comment>
<reference evidence="11 12" key="1">
    <citation type="submission" date="2019-08" db="EMBL/GenBank/DDBJ databases">
        <authorList>
            <person name="Shi S."/>
        </authorList>
    </citation>
    <scope>NUCLEOTIDE SEQUENCE [LARGE SCALE GENOMIC DNA]</scope>
    <source>
        <strain evidence="11 12">GY10130</strain>
    </source>
</reference>
<evidence type="ECO:0000313" key="12">
    <source>
        <dbReference type="Proteomes" id="UP000321926"/>
    </source>
</evidence>
<evidence type="ECO:0000256" key="1">
    <source>
        <dbReference type="ARBA" id="ARBA00004651"/>
    </source>
</evidence>
<keyword evidence="7 9" id="KW-1133">Transmembrane helix</keyword>
<gene>
    <name evidence="11" type="ORF">FVR03_21470</name>
</gene>
<dbReference type="PANTHER" id="PTHR43386:SF24">
    <property type="entry name" value="OLIGOPEPTIDE TRANSPORT SYSTEM PERMEASE PROTEIN AMID"/>
    <property type="match status" value="1"/>
</dbReference>
<feature type="domain" description="ABC transmembrane type-1" evidence="10">
    <location>
        <begin position="151"/>
        <end position="347"/>
    </location>
</feature>
<dbReference type="Pfam" id="PF00528">
    <property type="entry name" value="BPD_transp_1"/>
    <property type="match status" value="1"/>
</dbReference>
<dbReference type="OrthoDB" id="9783218at2"/>
<evidence type="ECO:0000256" key="2">
    <source>
        <dbReference type="ARBA" id="ARBA00022448"/>
    </source>
</evidence>
<evidence type="ECO:0000256" key="5">
    <source>
        <dbReference type="ARBA" id="ARBA00022856"/>
    </source>
</evidence>
<evidence type="ECO:0000256" key="3">
    <source>
        <dbReference type="ARBA" id="ARBA00022475"/>
    </source>
</evidence>
<dbReference type="InterPro" id="IPR000515">
    <property type="entry name" value="MetI-like"/>
</dbReference>
<feature type="transmembrane region" description="Helical" evidence="9">
    <location>
        <begin position="86"/>
        <end position="111"/>
    </location>
</feature>
<keyword evidence="6" id="KW-0653">Protein transport</keyword>
<feature type="transmembrane region" description="Helical" evidence="9">
    <location>
        <begin position="280"/>
        <end position="305"/>
    </location>
</feature>
<dbReference type="SUPFAM" id="SSF161098">
    <property type="entry name" value="MetI-like"/>
    <property type="match status" value="1"/>
</dbReference>
<dbReference type="PROSITE" id="PS50928">
    <property type="entry name" value="ABC_TM1"/>
    <property type="match status" value="1"/>
</dbReference>
<dbReference type="GO" id="GO:0015031">
    <property type="term" value="P:protein transport"/>
    <property type="evidence" value="ECO:0007669"/>
    <property type="project" value="UniProtKB-KW"/>
</dbReference>
<comment type="caution">
    <text evidence="11">The sequence shown here is derived from an EMBL/GenBank/DDBJ whole genome shotgun (WGS) entry which is preliminary data.</text>
</comment>
<feature type="transmembrane region" description="Helical" evidence="9">
    <location>
        <begin position="325"/>
        <end position="351"/>
    </location>
</feature>
<dbReference type="CDD" id="cd06261">
    <property type="entry name" value="TM_PBP2"/>
    <property type="match status" value="1"/>
</dbReference>
<dbReference type="Proteomes" id="UP000321926">
    <property type="component" value="Unassembled WGS sequence"/>
</dbReference>
<keyword evidence="3" id="KW-1003">Cell membrane</keyword>
<evidence type="ECO:0000256" key="4">
    <source>
        <dbReference type="ARBA" id="ARBA00022692"/>
    </source>
</evidence>
<accession>A0A5C8J056</accession>
<keyword evidence="12" id="KW-1185">Reference proteome</keyword>
<organism evidence="11 12">
    <name type="scientific">Pontibacter qinzhouensis</name>
    <dbReference type="NCBI Taxonomy" id="2603253"/>
    <lineage>
        <taxon>Bacteria</taxon>
        <taxon>Pseudomonadati</taxon>
        <taxon>Bacteroidota</taxon>
        <taxon>Cytophagia</taxon>
        <taxon>Cytophagales</taxon>
        <taxon>Hymenobacteraceae</taxon>
        <taxon>Pontibacter</taxon>
    </lineage>
</organism>
<protein>
    <submittedName>
        <fullName evidence="11">ABC transporter permease</fullName>
    </submittedName>
</protein>
<keyword evidence="5" id="KW-0571">Peptide transport</keyword>
<dbReference type="GO" id="GO:0005886">
    <property type="term" value="C:plasma membrane"/>
    <property type="evidence" value="ECO:0007669"/>
    <property type="project" value="UniProtKB-SubCell"/>
</dbReference>
<feature type="transmembrane region" description="Helical" evidence="9">
    <location>
        <begin position="123"/>
        <end position="142"/>
    </location>
</feature>
<dbReference type="PANTHER" id="PTHR43386">
    <property type="entry name" value="OLIGOPEPTIDE TRANSPORT SYSTEM PERMEASE PROTEIN APPC"/>
    <property type="match status" value="1"/>
</dbReference>
<dbReference type="GO" id="GO:0015833">
    <property type="term" value="P:peptide transport"/>
    <property type="evidence" value="ECO:0007669"/>
    <property type="project" value="UniProtKB-KW"/>
</dbReference>
<keyword evidence="2 9" id="KW-0813">Transport</keyword>
<evidence type="ECO:0000256" key="6">
    <source>
        <dbReference type="ARBA" id="ARBA00022927"/>
    </source>
</evidence>